<dbReference type="GO" id="GO:0016829">
    <property type="term" value="F:lyase activity"/>
    <property type="evidence" value="ECO:0007669"/>
    <property type="project" value="UniProtKB-KW"/>
</dbReference>
<dbReference type="InterPro" id="IPR008948">
    <property type="entry name" value="L-Aspartase-like"/>
</dbReference>
<reference evidence="3" key="1">
    <citation type="journal article" date="2019" name="Int. J. Syst. Evol. Microbiol.">
        <title>The Global Catalogue of Microorganisms (GCM) 10K type strain sequencing project: providing services to taxonomists for standard genome sequencing and annotation.</title>
        <authorList>
            <consortium name="The Broad Institute Genomics Platform"/>
            <consortium name="The Broad Institute Genome Sequencing Center for Infectious Disease"/>
            <person name="Wu L."/>
            <person name="Ma J."/>
        </authorList>
    </citation>
    <scope>NUCLEOTIDE SEQUENCE [LARGE SCALE GENOMIC DNA]</scope>
    <source>
        <strain evidence="3">CGMCC 1.12470</strain>
    </source>
</reference>
<dbReference type="EMBL" id="JBHUDX010000042">
    <property type="protein sequence ID" value="MFD1659599.1"/>
    <property type="molecule type" value="Genomic_DNA"/>
</dbReference>
<evidence type="ECO:0000313" key="3">
    <source>
        <dbReference type="Proteomes" id="UP001597261"/>
    </source>
</evidence>
<accession>A0ABW4IQF3</accession>
<comment type="caution">
    <text evidence="2">The sequence shown here is derived from an EMBL/GenBank/DDBJ whole genome shotgun (WGS) entry which is preliminary data.</text>
</comment>
<dbReference type="Proteomes" id="UP001597261">
    <property type="component" value="Unassembled WGS sequence"/>
</dbReference>
<organism evidence="2 3">
    <name type="scientific">Streptomyces caeni</name>
    <dbReference type="NCBI Taxonomy" id="2307231"/>
    <lineage>
        <taxon>Bacteria</taxon>
        <taxon>Bacillati</taxon>
        <taxon>Actinomycetota</taxon>
        <taxon>Actinomycetes</taxon>
        <taxon>Kitasatosporales</taxon>
        <taxon>Streptomycetaceae</taxon>
        <taxon>Streptomyces</taxon>
    </lineage>
</organism>
<dbReference type="InterPro" id="IPR024083">
    <property type="entry name" value="Fumarase/histidase_N"/>
</dbReference>
<proteinExistence type="predicted"/>
<evidence type="ECO:0000313" key="2">
    <source>
        <dbReference type="EMBL" id="MFD1659599.1"/>
    </source>
</evidence>
<evidence type="ECO:0000256" key="1">
    <source>
        <dbReference type="ARBA" id="ARBA00023239"/>
    </source>
</evidence>
<name>A0ABW4IQF3_9ACTN</name>
<dbReference type="Pfam" id="PF00221">
    <property type="entry name" value="Lyase_aromatic"/>
    <property type="match status" value="1"/>
</dbReference>
<keyword evidence="1 2" id="KW-0456">Lyase</keyword>
<gene>
    <name evidence="2" type="ORF">ACFSL4_15680</name>
</gene>
<dbReference type="InterPro" id="IPR001106">
    <property type="entry name" value="Aromatic_Lyase"/>
</dbReference>
<dbReference type="RefSeq" id="WP_381082889.1">
    <property type="nucleotide sequence ID" value="NZ_JBHUDX010000042.1"/>
</dbReference>
<dbReference type="SUPFAM" id="SSF48557">
    <property type="entry name" value="L-aspartase-like"/>
    <property type="match status" value="1"/>
</dbReference>
<protein>
    <submittedName>
        <fullName evidence="2">Aromatic amino acid lyase</fullName>
    </submittedName>
</protein>
<sequence>MPIARLGGGAADDEAGHGLRLLRSHAGGAGALLPAREARAMLAVRANRLLAGGSGIQPAFVIALTEALRLGLQFSTCLLRGVVGGCHSGHTVGSR</sequence>
<dbReference type="Gene3D" id="1.10.275.10">
    <property type="entry name" value="Fumarase/aspartase (N-terminal domain)"/>
    <property type="match status" value="1"/>
</dbReference>
<keyword evidence="3" id="KW-1185">Reference proteome</keyword>